<accession>A0AAJ0DEL7</accession>
<feature type="domain" description="Plastocyanin-like" evidence="8">
    <location>
        <begin position="462"/>
        <end position="582"/>
    </location>
</feature>
<feature type="compositionally biased region" description="Polar residues" evidence="5">
    <location>
        <begin position="501"/>
        <end position="513"/>
    </location>
</feature>
<evidence type="ECO:0000256" key="4">
    <source>
        <dbReference type="ARBA" id="ARBA00023008"/>
    </source>
</evidence>
<sequence>MDPLISLFALFVIATLAAARPLSLIDSYGGNPQPLHQVNEDGQVVARDHYPLWLGDEQDTAPWELSTLHGDGSRAIPSPGITRRYDFTITRDRLAPDGVFRDMFTINGQFPGPLIEANWGDMIEVTVHNNITGPEEPTSMHWHGILQRESPWADGAIGVSQCPIAPGNSFTYRFRADSYGTSFYHAHYSAQYTAGIAGPMQIYGPSQRYYDVDLGPVMLSDWYHAQYTEIVESVLGTDYSKLPPISDSGLINGRGRFDCLLLAPGTPCNVASEYATFNFQSKKLHRLRLINHGADGIQNFAIDEHVMTVIAIDFTPVRPYDTTIVTLGVGQRADVLVMGKTDPTASYWMRSQMPGGLFCAGNNNTQAIRAAVVYEAADTTVEPSSISSDNDAACANAPIYTIEPEQPMPMAAEPLQLDLTMTLAINDTGSFVWRVNDKTFNADLSSPLLFQDKLQEVASGTTYNTGDARSVRLNVTNATPFQHPFHLHGYHFQVLASGPDSSASRFPATNSNPLAPPPPSTWNGTFAVSTTNPPRRDTHIVPALGYAVFQFHTDNPGVWPFHCHTAWHQSGGMSINLIVRPEEILQASQDTKEATCLPWSQWQAATSYGPIDAAG</sequence>
<dbReference type="Pfam" id="PF00394">
    <property type="entry name" value="Cu-oxidase"/>
    <property type="match status" value="1"/>
</dbReference>
<dbReference type="Gene3D" id="2.60.40.420">
    <property type="entry name" value="Cupredoxins - blue copper proteins"/>
    <property type="match status" value="3"/>
</dbReference>
<dbReference type="Pfam" id="PF07731">
    <property type="entry name" value="Cu-oxidase_2"/>
    <property type="match status" value="1"/>
</dbReference>
<keyword evidence="3" id="KW-0560">Oxidoreductase</keyword>
<dbReference type="GO" id="GO:0005507">
    <property type="term" value="F:copper ion binding"/>
    <property type="evidence" value="ECO:0007669"/>
    <property type="project" value="InterPro"/>
</dbReference>
<evidence type="ECO:0000256" key="2">
    <source>
        <dbReference type="ARBA" id="ARBA00022723"/>
    </source>
</evidence>
<dbReference type="InterPro" id="IPR008972">
    <property type="entry name" value="Cupredoxin"/>
</dbReference>
<protein>
    <recommendedName>
        <fullName evidence="12">Laccase</fullName>
    </recommendedName>
</protein>
<dbReference type="PANTHER" id="PTHR11709:SF145">
    <property type="entry name" value="LCC1"/>
    <property type="match status" value="1"/>
</dbReference>
<evidence type="ECO:0000313" key="10">
    <source>
        <dbReference type="EMBL" id="KAK3052600.1"/>
    </source>
</evidence>
<keyword evidence="2" id="KW-0479">Metal-binding</keyword>
<proteinExistence type="inferred from homology"/>
<keyword evidence="6" id="KW-0732">Signal</keyword>
<evidence type="ECO:0000256" key="5">
    <source>
        <dbReference type="SAM" id="MobiDB-lite"/>
    </source>
</evidence>
<dbReference type="GO" id="GO:0016491">
    <property type="term" value="F:oxidoreductase activity"/>
    <property type="evidence" value="ECO:0007669"/>
    <property type="project" value="UniProtKB-KW"/>
</dbReference>
<dbReference type="PROSITE" id="PS00079">
    <property type="entry name" value="MULTICOPPER_OXIDASE1"/>
    <property type="match status" value="1"/>
</dbReference>
<dbReference type="InterPro" id="IPR045087">
    <property type="entry name" value="Cu-oxidase_fam"/>
</dbReference>
<dbReference type="EMBL" id="JAWDJX010000020">
    <property type="protein sequence ID" value="KAK3052600.1"/>
    <property type="molecule type" value="Genomic_DNA"/>
</dbReference>
<gene>
    <name evidence="10" type="ORF">LTR09_006455</name>
</gene>
<evidence type="ECO:0000256" key="1">
    <source>
        <dbReference type="ARBA" id="ARBA00010609"/>
    </source>
</evidence>
<evidence type="ECO:0000259" key="9">
    <source>
        <dbReference type="Pfam" id="PF07732"/>
    </source>
</evidence>
<evidence type="ECO:0000313" key="11">
    <source>
        <dbReference type="Proteomes" id="UP001271007"/>
    </source>
</evidence>
<name>A0AAJ0DEL7_9PEZI</name>
<keyword evidence="4" id="KW-0186">Copper</keyword>
<comment type="caution">
    <text evidence="10">The sequence shown here is derived from an EMBL/GenBank/DDBJ whole genome shotgun (WGS) entry which is preliminary data.</text>
</comment>
<organism evidence="10 11">
    <name type="scientific">Extremus antarcticus</name>
    <dbReference type="NCBI Taxonomy" id="702011"/>
    <lineage>
        <taxon>Eukaryota</taxon>
        <taxon>Fungi</taxon>
        <taxon>Dikarya</taxon>
        <taxon>Ascomycota</taxon>
        <taxon>Pezizomycotina</taxon>
        <taxon>Dothideomycetes</taxon>
        <taxon>Dothideomycetidae</taxon>
        <taxon>Mycosphaerellales</taxon>
        <taxon>Extremaceae</taxon>
        <taxon>Extremus</taxon>
    </lineage>
</organism>
<dbReference type="CDD" id="cd13854">
    <property type="entry name" value="CuRO_1_MaLCC_like"/>
    <property type="match status" value="1"/>
</dbReference>
<comment type="similarity">
    <text evidence="1">Belongs to the multicopper oxidase family.</text>
</comment>
<evidence type="ECO:0000259" key="7">
    <source>
        <dbReference type="Pfam" id="PF00394"/>
    </source>
</evidence>
<dbReference type="AlphaFoldDB" id="A0AAJ0DEL7"/>
<dbReference type="InterPro" id="IPR011707">
    <property type="entry name" value="Cu-oxidase-like_N"/>
</dbReference>
<dbReference type="InterPro" id="IPR001117">
    <property type="entry name" value="Cu-oxidase_2nd"/>
</dbReference>
<dbReference type="PROSITE" id="PS00080">
    <property type="entry name" value="MULTICOPPER_OXIDASE2"/>
    <property type="match status" value="1"/>
</dbReference>
<dbReference type="SUPFAM" id="SSF49503">
    <property type="entry name" value="Cupredoxins"/>
    <property type="match status" value="3"/>
</dbReference>
<feature type="region of interest" description="Disordered" evidence="5">
    <location>
        <begin position="501"/>
        <end position="522"/>
    </location>
</feature>
<dbReference type="Pfam" id="PF07732">
    <property type="entry name" value="Cu-oxidase_3"/>
    <property type="match status" value="1"/>
</dbReference>
<dbReference type="PANTHER" id="PTHR11709">
    <property type="entry name" value="MULTI-COPPER OXIDASE"/>
    <property type="match status" value="1"/>
</dbReference>
<feature type="signal peptide" evidence="6">
    <location>
        <begin position="1"/>
        <end position="19"/>
    </location>
</feature>
<evidence type="ECO:0000259" key="8">
    <source>
        <dbReference type="Pfam" id="PF07731"/>
    </source>
</evidence>
<dbReference type="InterPro" id="IPR002355">
    <property type="entry name" value="Cu_oxidase_Cu_BS"/>
</dbReference>
<dbReference type="CDD" id="cd13880">
    <property type="entry name" value="CuRO_2_MaLCC_like"/>
    <property type="match status" value="1"/>
</dbReference>
<evidence type="ECO:0008006" key="12">
    <source>
        <dbReference type="Google" id="ProtNLM"/>
    </source>
</evidence>
<keyword evidence="11" id="KW-1185">Reference proteome</keyword>
<feature type="domain" description="Plastocyanin-like" evidence="9">
    <location>
        <begin position="90"/>
        <end position="205"/>
    </location>
</feature>
<evidence type="ECO:0000256" key="6">
    <source>
        <dbReference type="SAM" id="SignalP"/>
    </source>
</evidence>
<feature type="chain" id="PRO_5042540334" description="Laccase" evidence="6">
    <location>
        <begin position="20"/>
        <end position="615"/>
    </location>
</feature>
<dbReference type="InterPro" id="IPR033138">
    <property type="entry name" value="Cu_oxidase_CS"/>
</dbReference>
<feature type="domain" description="Plastocyanin-like" evidence="7">
    <location>
        <begin position="216"/>
        <end position="370"/>
    </location>
</feature>
<dbReference type="Proteomes" id="UP001271007">
    <property type="component" value="Unassembled WGS sequence"/>
</dbReference>
<dbReference type="InterPro" id="IPR011706">
    <property type="entry name" value="Cu-oxidase_C"/>
</dbReference>
<evidence type="ECO:0000256" key="3">
    <source>
        <dbReference type="ARBA" id="ARBA00023002"/>
    </source>
</evidence>
<reference evidence="10" key="1">
    <citation type="submission" date="2023-04" db="EMBL/GenBank/DDBJ databases">
        <title>Black Yeasts Isolated from many extreme environments.</title>
        <authorList>
            <person name="Coleine C."/>
            <person name="Stajich J.E."/>
            <person name="Selbmann L."/>
        </authorList>
    </citation>
    <scope>NUCLEOTIDE SEQUENCE</scope>
    <source>
        <strain evidence="10">CCFEE 5312</strain>
    </source>
</reference>